<feature type="domain" description="Calcineurin-like phosphoesterase" evidence="1">
    <location>
        <begin position="3"/>
        <end position="203"/>
    </location>
</feature>
<reference evidence="2 3" key="1">
    <citation type="submission" date="2024-09" db="EMBL/GenBank/DDBJ databases">
        <authorList>
            <person name="Sun Q."/>
            <person name="Mori K."/>
        </authorList>
    </citation>
    <scope>NUCLEOTIDE SEQUENCE [LARGE SCALE GENOMIC DNA]</scope>
    <source>
        <strain evidence="2 3">TBRC 5777</strain>
    </source>
</reference>
<keyword evidence="2" id="KW-0378">Hydrolase</keyword>
<name>A0ABV6JS59_9PROT</name>
<evidence type="ECO:0000313" key="2">
    <source>
        <dbReference type="EMBL" id="MFC0408563.1"/>
    </source>
</evidence>
<proteinExistence type="predicted"/>
<dbReference type="InterPro" id="IPR004843">
    <property type="entry name" value="Calcineurin-like_PHP"/>
</dbReference>
<gene>
    <name evidence="2" type="ORF">ACFFGY_09910</name>
</gene>
<dbReference type="EC" id="3.1.-.-" evidence="2"/>
<protein>
    <submittedName>
        <fullName evidence="2">Metallophosphoesterase family protein</fullName>
        <ecNumber evidence="2">3.1.-.-</ecNumber>
    </submittedName>
</protein>
<dbReference type="InterPro" id="IPR051918">
    <property type="entry name" value="STPP_CPPED1"/>
</dbReference>
<dbReference type="PANTHER" id="PTHR43143">
    <property type="entry name" value="METALLOPHOSPHOESTERASE, CALCINEURIN SUPERFAMILY"/>
    <property type="match status" value="1"/>
</dbReference>
<dbReference type="EMBL" id="JBHLUN010000006">
    <property type="protein sequence ID" value="MFC0408563.1"/>
    <property type="molecule type" value="Genomic_DNA"/>
</dbReference>
<organism evidence="2 3">
    <name type="scientific">Roseomonas elaeocarpi</name>
    <dbReference type="NCBI Taxonomy" id="907779"/>
    <lineage>
        <taxon>Bacteria</taxon>
        <taxon>Pseudomonadati</taxon>
        <taxon>Pseudomonadota</taxon>
        <taxon>Alphaproteobacteria</taxon>
        <taxon>Acetobacterales</taxon>
        <taxon>Roseomonadaceae</taxon>
        <taxon>Roseomonas</taxon>
    </lineage>
</organism>
<accession>A0ABV6JS59</accession>
<dbReference type="SUPFAM" id="SSF56300">
    <property type="entry name" value="Metallo-dependent phosphatases"/>
    <property type="match status" value="1"/>
</dbReference>
<dbReference type="InterPro" id="IPR029052">
    <property type="entry name" value="Metallo-depent_PP-like"/>
</dbReference>
<evidence type="ECO:0000259" key="1">
    <source>
        <dbReference type="Pfam" id="PF00149"/>
    </source>
</evidence>
<dbReference type="Pfam" id="PF00149">
    <property type="entry name" value="Metallophos"/>
    <property type="match status" value="1"/>
</dbReference>
<comment type="caution">
    <text evidence="2">The sequence shown here is derived from an EMBL/GenBank/DDBJ whole genome shotgun (WGS) entry which is preliminary data.</text>
</comment>
<keyword evidence="3" id="KW-1185">Reference proteome</keyword>
<dbReference type="PANTHER" id="PTHR43143:SF1">
    <property type="entry name" value="SERINE_THREONINE-PROTEIN PHOSPHATASE CPPED1"/>
    <property type="match status" value="1"/>
</dbReference>
<dbReference type="RefSeq" id="WP_377044314.1">
    <property type="nucleotide sequence ID" value="NZ_JBHLUN010000006.1"/>
</dbReference>
<evidence type="ECO:0000313" key="3">
    <source>
        <dbReference type="Proteomes" id="UP001589865"/>
    </source>
</evidence>
<dbReference type="GO" id="GO:0016787">
    <property type="term" value="F:hydrolase activity"/>
    <property type="evidence" value="ECO:0007669"/>
    <property type="project" value="UniProtKB-KW"/>
</dbReference>
<dbReference type="Gene3D" id="3.60.21.10">
    <property type="match status" value="1"/>
</dbReference>
<sequence>MTFRIAQISDTHLSPAHPAFTANFDALTTHLRATRPDLVVNTGDVSAHGELGGEEAERDLRFARDRHAALGLDWLALPGNHDVGNDPAVTERNGADRDRVARWNSVFGADRFLRDVPGWRLIGLDSLITATDMAEEQFGFLADALAGAGPRRVALFLHKPLCEEAMSEAALTYWAVLPEARHRMLSLLERTPPAFVASGHVHQWRDRGVSQGLCQIWAPSVAFHVGDTWQHRVGEKCQGYVEHTLHPDGRHDYRLVEPEGLIRNDIGLMPEVYGPQTPVTD</sequence>
<dbReference type="Proteomes" id="UP001589865">
    <property type="component" value="Unassembled WGS sequence"/>
</dbReference>